<evidence type="ECO:0000256" key="5">
    <source>
        <dbReference type="ARBA" id="ARBA00022490"/>
    </source>
</evidence>
<evidence type="ECO:0000256" key="1">
    <source>
        <dbReference type="ARBA" id="ARBA00004496"/>
    </source>
</evidence>
<dbReference type="EMBL" id="BMEC01000007">
    <property type="protein sequence ID" value="GGC37817.1"/>
    <property type="molecule type" value="Genomic_DNA"/>
</dbReference>
<dbReference type="SUPFAM" id="SSF55681">
    <property type="entry name" value="Class II aaRS and biotin synthetases"/>
    <property type="match status" value="1"/>
</dbReference>
<dbReference type="NCBIfam" id="TIGR00414">
    <property type="entry name" value="serS"/>
    <property type="match status" value="1"/>
</dbReference>
<evidence type="ECO:0000259" key="16">
    <source>
        <dbReference type="PROSITE" id="PS50862"/>
    </source>
</evidence>
<feature type="domain" description="Aminoacyl-transfer RNA synthetases class-II family profile" evidence="16">
    <location>
        <begin position="176"/>
        <end position="411"/>
    </location>
</feature>
<keyword evidence="9" id="KW-0648">Protein biosynthesis</keyword>
<dbReference type="EC" id="6.1.1.11" evidence="4 14"/>
<evidence type="ECO:0000256" key="11">
    <source>
        <dbReference type="ARBA" id="ARBA00039158"/>
    </source>
</evidence>
<dbReference type="SUPFAM" id="SSF46589">
    <property type="entry name" value="tRNA-binding arm"/>
    <property type="match status" value="1"/>
</dbReference>
<reference evidence="18" key="1">
    <citation type="journal article" date="2019" name="Int. J. Syst. Evol. Microbiol.">
        <title>The Global Catalogue of Microorganisms (GCM) 10K type strain sequencing project: providing services to taxonomists for standard genome sequencing and annotation.</title>
        <authorList>
            <consortium name="The Broad Institute Genomics Platform"/>
            <consortium name="The Broad Institute Genome Sequencing Center for Infectious Disease"/>
            <person name="Wu L."/>
            <person name="Ma J."/>
        </authorList>
    </citation>
    <scope>NUCLEOTIDE SEQUENCE [LARGE SCALE GENOMIC DNA]</scope>
    <source>
        <strain evidence="18">CGMCC 1.10832</strain>
    </source>
</reference>
<dbReference type="InterPro" id="IPR033729">
    <property type="entry name" value="SerRS_core"/>
</dbReference>
<keyword evidence="10" id="KW-0030">Aminoacyl-tRNA synthetase</keyword>
<dbReference type="InterPro" id="IPR010978">
    <property type="entry name" value="tRNA-bd_arm"/>
</dbReference>
<evidence type="ECO:0000256" key="3">
    <source>
        <dbReference type="ARBA" id="ARBA00010728"/>
    </source>
</evidence>
<dbReference type="Gene3D" id="1.10.287.40">
    <property type="entry name" value="Serine-tRNA synthetase, tRNA binding domain"/>
    <property type="match status" value="1"/>
</dbReference>
<evidence type="ECO:0000256" key="6">
    <source>
        <dbReference type="ARBA" id="ARBA00022598"/>
    </source>
</evidence>
<evidence type="ECO:0000256" key="4">
    <source>
        <dbReference type="ARBA" id="ARBA00012840"/>
    </source>
</evidence>
<feature type="coiled-coil region" evidence="15">
    <location>
        <begin position="33"/>
        <end position="103"/>
    </location>
</feature>
<comment type="similarity">
    <text evidence="3">Belongs to the class-II aminoacyl-tRNA synthetase family. Type-1 seryl-tRNA synthetase subfamily.</text>
</comment>
<evidence type="ECO:0000256" key="15">
    <source>
        <dbReference type="SAM" id="Coils"/>
    </source>
</evidence>
<evidence type="ECO:0000256" key="9">
    <source>
        <dbReference type="ARBA" id="ARBA00022917"/>
    </source>
</evidence>
<dbReference type="InterPro" id="IPR002317">
    <property type="entry name" value="Ser-tRNA-ligase_type_1"/>
</dbReference>
<keyword evidence="7" id="KW-0547">Nucleotide-binding</keyword>
<dbReference type="PIRSF" id="PIRSF001529">
    <property type="entry name" value="Ser-tRNA-synth_IIa"/>
    <property type="match status" value="1"/>
</dbReference>
<dbReference type="InterPro" id="IPR042103">
    <property type="entry name" value="SerRS_1_N_sf"/>
</dbReference>
<protein>
    <recommendedName>
        <fullName evidence="11 14">Serine--tRNA ligase</fullName>
        <ecNumber evidence="4 14">6.1.1.11</ecNumber>
    </recommendedName>
</protein>
<dbReference type="Gene3D" id="3.30.930.10">
    <property type="entry name" value="Bira Bifunctional Protein, Domain 2"/>
    <property type="match status" value="1"/>
</dbReference>
<comment type="caution">
    <text evidence="17">The sequence shown here is derived from an EMBL/GenBank/DDBJ whole genome shotgun (WGS) entry which is preliminary data.</text>
</comment>
<dbReference type="Pfam" id="PF02403">
    <property type="entry name" value="Seryl_tRNA_N"/>
    <property type="match status" value="1"/>
</dbReference>
<comment type="catalytic activity">
    <reaction evidence="13">
        <text>tRNA(Ser) + L-serine + ATP = L-seryl-tRNA(Ser) + AMP + diphosphate + H(+)</text>
        <dbReference type="Rhea" id="RHEA:12292"/>
        <dbReference type="Rhea" id="RHEA-COMP:9669"/>
        <dbReference type="Rhea" id="RHEA-COMP:9703"/>
        <dbReference type="ChEBI" id="CHEBI:15378"/>
        <dbReference type="ChEBI" id="CHEBI:30616"/>
        <dbReference type="ChEBI" id="CHEBI:33019"/>
        <dbReference type="ChEBI" id="CHEBI:33384"/>
        <dbReference type="ChEBI" id="CHEBI:78442"/>
        <dbReference type="ChEBI" id="CHEBI:78533"/>
        <dbReference type="ChEBI" id="CHEBI:456215"/>
        <dbReference type="EC" id="6.1.1.11"/>
    </reaction>
</comment>
<evidence type="ECO:0000256" key="12">
    <source>
        <dbReference type="ARBA" id="ARBA00047929"/>
    </source>
</evidence>
<dbReference type="Pfam" id="PF00587">
    <property type="entry name" value="tRNA-synt_2b"/>
    <property type="match status" value="1"/>
</dbReference>
<evidence type="ECO:0000256" key="8">
    <source>
        <dbReference type="ARBA" id="ARBA00022840"/>
    </source>
</evidence>
<dbReference type="PROSITE" id="PS50862">
    <property type="entry name" value="AA_TRNA_LIGASE_II"/>
    <property type="match status" value="1"/>
</dbReference>
<evidence type="ECO:0000256" key="14">
    <source>
        <dbReference type="NCBIfam" id="TIGR00414"/>
    </source>
</evidence>
<dbReference type="RefSeq" id="WP_188463673.1">
    <property type="nucleotide sequence ID" value="NZ_BAABHU010000007.1"/>
</dbReference>
<keyword evidence="18" id="KW-1185">Reference proteome</keyword>
<dbReference type="PANTHER" id="PTHR43697:SF1">
    <property type="entry name" value="SERINE--TRNA LIGASE"/>
    <property type="match status" value="1"/>
</dbReference>
<dbReference type="InterPro" id="IPR015866">
    <property type="entry name" value="Ser-tRNA-synth_1_N"/>
</dbReference>
<accession>A0ABQ1MBI5</accession>
<keyword evidence="8" id="KW-0067">ATP-binding</keyword>
<dbReference type="PANTHER" id="PTHR43697">
    <property type="entry name" value="SERYL-TRNA SYNTHETASE"/>
    <property type="match status" value="1"/>
</dbReference>
<name>A0ABQ1MBI5_9BACT</name>
<dbReference type="CDD" id="cd00770">
    <property type="entry name" value="SerRS_core"/>
    <property type="match status" value="1"/>
</dbReference>
<dbReference type="GO" id="GO:0016874">
    <property type="term" value="F:ligase activity"/>
    <property type="evidence" value="ECO:0007669"/>
    <property type="project" value="UniProtKB-KW"/>
</dbReference>
<dbReference type="InterPro" id="IPR002314">
    <property type="entry name" value="aa-tRNA-synt_IIb"/>
</dbReference>
<evidence type="ECO:0000256" key="10">
    <source>
        <dbReference type="ARBA" id="ARBA00023146"/>
    </source>
</evidence>
<comment type="pathway">
    <text evidence="2">Aminoacyl-tRNA biosynthesis; selenocysteinyl-tRNA(Sec) biosynthesis; L-seryl-tRNA(Sec) from L-serine and tRNA(Sec): step 1/1.</text>
</comment>
<evidence type="ECO:0000256" key="7">
    <source>
        <dbReference type="ARBA" id="ARBA00022741"/>
    </source>
</evidence>
<keyword evidence="5" id="KW-0963">Cytoplasm</keyword>
<dbReference type="Proteomes" id="UP000636010">
    <property type="component" value="Unassembled WGS sequence"/>
</dbReference>
<dbReference type="InterPro" id="IPR045864">
    <property type="entry name" value="aa-tRNA-synth_II/BPL/LPL"/>
</dbReference>
<gene>
    <name evidence="17" type="primary">serS</name>
    <name evidence="17" type="ORF">GCM10011506_23990</name>
</gene>
<comment type="catalytic activity">
    <reaction evidence="12">
        <text>tRNA(Sec) + L-serine + ATP = L-seryl-tRNA(Sec) + AMP + diphosphate + H(+)</text>
        <dbReference type="Rhea" id="RHEA:42580"/>
        <dbReference type="Rhea" id="RHEA-COMP:9742"/>
        <dbReference type="Rhea" id="RHEA-COMP:10128"/>
        <dbReference type="ChEBI" id="CHEBI:15378"/>
        <dbReference type="ChEBI" id="CHEBI:30616"/>
        <dbReference type="ChEBI" id="CHEBI:33019"/>
        <dbReference type="ChEBI" id="CHEBI:33384"/>
        <dbReference type="ChEBI" id="CHEBI:78442"/>
        <dbReference type="ChEBI" id="CHEBI:78533"/>
        <dbReference type="ChEBI" id="CHEBI:456215"/>
        <dbReference type="EC" id="6.1.1.11"/>
    </reaction>
</comment>
<dbReference type="InterPro" id="IPR006195">
    <property type="entry name" value="aa-tRNA-synth_II"/>
</dbReference>
<evidence type="ECO:0000313" key="18">
    <source>
        <dbReference type="Proteomes" id="UP000636010"/>
    </source>
</evidence>
<evidence type="ECO:0000256" key="2">
    <source>
        <dbReference type="ARBA" id="ARBA00005045"/>
    </source>
</evidence>
<dbReference type="PRINTS" id="PR00981">
    <property type="entry name" value="TRNASYNTHSER"/>
</dbReference>
<organism evidence="17 18">
    <name type="scientific">Marivirga lumbricoides</name>
    <dbReference type="NCBI Taxonomy" id="1046115"/>
    <lineage>
        <taxon>Bacteria</taxon>
        <taxon>Pseudomonadati</taxon>
        <taxon>Bacteroidota</taxon>
        <taxon>Cytophagia</taxon>
        <taxon>Cytophagales</taxon>
        <taxon>Marivirgaceae</taxon>
        <taxon>Marivirga</taxon>
    </lineage>
</organism>
<keyword evidence="15" id="KW-0175">Coiled coil</keyword>
<sequence>MLQVAQLRTEKERAIDGLKKRNIAEPEKLIGTVISLDDERKDLQTQLDAVLAESNQIAKSIGALMQQGKKEEAEQVKAKTSELKQQSKNLQEALQSKEQALQDILYQIPNIPFKDVKEGKGADDNEVMSEHGEKPTLYEGKTPHWELIKKYDIIDFDLGVKISGAGFPVYKGKGARLQRALLNFFLDEAEKQGFKEIQPPILINEASGIGTGQLPDKEGQMYHDKEQDLYLIPTAEVPVTNMFRDMILDEQELPIKLAAYTPCFRKEAGSWGAHVRGLNRLHQFDKVEIVQIHLPDNSYKALEEMSTYVQSLLQKLELPYRVLRLCGGDMGFTSAMTYDMEVWSAAQERWLEVSSVSNFETYQSNRLKLRYKDENNKKHLLHTLNGSALAFPRILASILENNQTEKGIRIPEVLQPYAGFEWID</sequence>
<evidence type="ECO:0000313" key="17">
    <source>
        <dbReference type="EMBL" id="GGC37817.1"/>
    </source>
</evidence>
<comment type="subcellular location">
    <subcellularLocation>
        <location evidence="1">Cytoplasm</location>
    </subcellularLocation>
</comment>
<keyword evidence="6 17" id="KW-0436">Ligase</keyword>
<proteinExistence type="inferred from homology"/>
<evidence type="ECO:0000256" key="13">
    <source>
        <dbReference type="ARBA" id="ARBA00048823"/>
    </source>
</evidence>